<evidence type="ECO:0000313" key="1">
    <source>
        <dbReference type="Proteomes" id="UP001165740"/>
    </source>
</evidence>
<sequence length="164" mass="18555">MGNKKNGSRSKKRKFHGNKFTLSRKIKIDLPEATSVRSTSSLQPLHCLQAQPQDASKKNIFEAQIGLPYLETKVLLPLESEPKIVNVPLEQDLTVLDVKSLIEGVTQKDLTEYQHMIAVNIMDVTCLQKEQKIATYFAKLEDGYITFLKQTIEIPVRPQMEVGT</sequence>
<evidence type="ECO:0000313" key="2">
    <source>
        <dbReference type="RefSeq" id="XP_055865977.1"/>
    </source>
</evidence>
<gene>
    <name evidence="2" type="primary">LOC106051700</name>
</gene>
<proteinExistence type="predicted"/>
<name>A0A9W2YTB6_BIOGL</name>
<dbReference type="AlphaFoldDB" id="A0A9W2YTB6"/>
<dbReference type="OrthoDB" id="10318310at2759"/>
<organism evidence="1 2">
    <name type="scientific">Biomphalaria glabrata</name>
    <name type="common">Bloodfluke planorb</name>
    <name type="synonym">Freshwater snail</name>
    <dbReference type="NCBI Taxonomy" id="6526"/>
    <lineage>
        <taxon>Eukaryota</taxon>
        <taxon>Metazoa</taxon>
        <taxon>Spiralia</taxon>
        <taxon>Lophotrochozoa</taxon>
        <taxon>Mollusca</taxon>
        <taxon>Gastropoda</taxon>
        <taxon>Heterobranchia</taxon>
        <taxon>Euthyneura</taxon>
        <taxon>Panpulmonata</taxon>
        <taxon>Hygrophila</taxon>
        <taxon>Lymnaeoidea</taxon>
        <taxon>Planorbidae</taxon>
        <taxon>Biomphalaria</taxon>
    </lineage>
</organism>
<accession>A0A9W2YTB6</accession>
<keyword evidence="1" id="KW-1185">Reference proteome</keyword>
<dbReference type="Proteomes" id="UP001165740">
    <property type="component" value="Chromosome 14"/>
</dbReference>
<dbReference type="GeneID" id="106051700"/>
<reference evidence="2" key="1">
    <citation type="submission" date="2025-08" db="UniProtKB">
        <authorList>
            <consortium name="RefSeq"/>
        </authorList>
    </citation>
    <scope>IDENTIFICATION</scope>
</reference>
<dbReference type="RefSeq" id="XP_055865977.1">
    <property type="nucleotide sequence ID" value="XM_056010002.1"/>
</dbReference>
<protein>
    <submittedName>
        <fullName evidence="2">Uncharacterized protein LOC106051700 isoform X1</fullName>
    </submittedName>
</protein>